<evidence type="ECO:0000313" key="3">
    <source>
        <dbReference type="Proteomes" id="UP001150830"/>
    </source>
</evidence>
<comment type="caution">
    <text evidence="2">The sequence shown here is derived from an EMBL/GenBank/DDBJ whole genome shotgun (WGS) entry which is preliminary data.</text>
</comment>
<dbReference type="Proteomes" id="UP001150830">
    <property type="component" value="Unassembled WGS sequence"/>
</dbReference>
<feature type="chain" id="PRO_5040786838" evidence="1">
    <location>
        <begin position="24"/>
        <end position="330"/>
    </location>
</feature>
<sequence length="330" mass="36574">MFKPLSLSVALTSALLASQPASAEFRNESFSVFGAAGFEWVSYEEKIPNFGGYKVKSDFDAVNFVQRTGGYTAINEDWGFYITTASTLIAMERMEEWNASGFAGPVQQDMATMNFNTIDLTMAYHLHNGTYLTAGGHYQKIAFSRYDWRSTSYSNQFADGIESNIRNDAALMNQIATDVAAGKYTDISTVDEYMEAIRFSPEENQDVILEDAATFGAMVGVGYDSYFVDRNPGIRWLGSFEVGTVMYEHVLNTSNTRAMNKAFAGGLDARARLGVGYQFSKKFALMLVSDAHYSHRDAIKETTSEGTVSRPENTLTALSGYLSLSWNFKS</sequence>
<gene>
    <name evidence="2" type="ORF">OUO13_00915</name>
</gene>
<keyword evidence="1" id="KW-0732">Signal</keyword>
<evidence type="ECO:0000313" key="2">
    <source>
        <dbReference type="EMBL" id="MCY0963746.1"/>
    </source>
</evidence>
<accession>A0A9X3EAT4</accession>
<dbReference type="AlphaFoldDB" id="A0A9X3EAT4"/>
<feature type="signal peptide" evidence="1">
    <location>
        <begin position="1"/>
        <end position="23"/>
    </location>
</feature>
<proteinExistence type="predicted"/>
<organism evidence="2 3">
    <name type="scientific">Parathalassolituus penaei</name>
    <dbReference type="NCBI Taxonomy" id="2997323"/>
    <lineage>
        <taxon>Bacteria</taxon>
        <taxon>Pseudomonadati</taxon>
        <taxon>Pseudomonadota</taxon>
        <taxon>Gammaproteobacteria</taxon>
        <taxon>Oceanospirillales</taxon>
        <taxon>Oceanospirillaceae</taxon>
        <taxon>Parathalassolituus</taxon>
    </lineage>
</organism>
<name>A0A9X3EAT4_9GAMM</name>
<reference evidence="2" key="1">
    <citation type="submission" date="2022-11" db="EMBL/GenBank/DDBJ databases">
        <title>Parathalassolutuus dongxingensis gen. nov., sp. nov., a novel member of family Oceanospirillaceae isolated from a coastal shrimp pond in Guangxi, China.</title>
        <authorList>
            <person name="Chen H."/>
        </authorList>
    </citation>
    <scope>NUCLEOTIDE SEQUENCE</scope>
    <source>
        <strain evidence="2">G-43</strain>
    </source>
</reference>
<dbReference type="EMBL" id="JAPNOA010000005">
    <property type="protein sequence ID" value="MCY0963746.1"/>
    <property type="molecule type" value="Genomic_DNA"/>
</dbReference>
<evidence type="ECO:0000256" key="1">
    <source>
        <dbReference type="SAM" id="SignalP"/>
    </source>
</evidence>
<dbReference type="RefSeq" id="WP_283171965.1">
    <property type="nucleotide sequence ID" value="NZ_JAPNOA010000005.1"/>
</dbReference>
<protein>
    <submittedName>
        <fullName evidence="2">Uncharacterized protein</fullName>
    </submittedName>
</protein>
<keyword evidence="3" id="KW-1185">Reference proteome</keyword>